<dbReference type="EMBL" id="UOFK01000109">
    <property type="protein sequence ID" value="VAW77078.1"/>
    <property type="molecule type" value="Genomic_DNA"/>
</dbReference>
<organism evidence="1">
    <name type="scientific">hydrothermal vent metagenome</name>
    <dbReference type="NCBI Taxonomy" id="652676"/>
    <lineage>
        <taxon>unclassified sequences</taxon>
        <taxon>metagenomes</taxon>
        <taxon>ecological metagenomes</taxon>
    </lineage>
</organism>
<gene>
    <name evidence="1" type="ORF">MNBD_GAMMA13-1122</name>
</gene>
<dbReference type="SUPFAM" id="SSF48498">
    <property type="entry name" value="Tetracyclin repressor-like, C-terminal domain"/>
    <property type="match status" value="1"/>
</dbReference>
<dbReference type="Gene3D" id="1.10.357.10">
    <property type="entry name" value="Tetracycline Repressor, domain 2"/>
    <property type="match status" value="1"/>
</dbReference>
<proteinExistence type="predicted"/>
<dbReference type="AlphaFoldDB" id="A0A3B0Y8E9"/>
<sequence length="123" mass="13560">MYNDVHFRASSTFCPEVYKKIFRESELVGIDETLGPVLENTIHASIDRLEAVLKTAAANGAIKNDGHLREKALALQNLLIGLSVLSRVVHSEKELFSVTKQTLKGLDLYDESPSPALHQASTQ</sequence>
<evidence type="ECO:0008006" key="2">
    <source>
        <dbReference type="Google" id="ProtNLM"/>
    </source>
</evidence>
<evidence type="ECO:0000313" key="1">
    <source>
        <dbReference type="EMBL" id="VAW77078.1"/>
    </source>
</evidence>
<protein>
    <recommendedName>
        <fullName evidence="2">Transcriptional regulator, TetR family</fullName>
    </recommendedName>
</protein>
<reference evidence="1" key="1">
    <citation type="submission" date="2018-06" db="EMBL/GenBank/DDBJ databases">
        <authorList>
            <person name="Zhirakovskaya E."/>
        </authorList>
    </citation>
    <scope>NUCLEOTIDE SEQUENCE</scope>
</reference>
<dbReference type="InterPro" id="IPR036271">
    <property type="entry name" value="Tet_transcr_reg_TetR-rel_C_sf"/>
</dbReference>
<name>A0A3B0Y8E9_9ZZZZ</name>
<accession>A0A3B0Y8E9</accession>